<evidence type="ECO:0000256" key="1">
    <source>
        <dbReference type="ARBA" id="ARBA00009995"/>
    </source>
</evidence>
<keyword evidence="2" id="KW-0808">Transferase</keyword>
<evidence type="ECO:0000256" key="2">
    <source>
        <dbReference type="ARBA" id="ARBA00022679"/>
    </source>
</evidence>
<dbReference type="Pfam" id="PF00201">
    <property type="entry name" value="UDPGT"/>
    <property type="match status" value="1"/>
</dbReference>
<dbReference type="PANTHER" id="PTHR48047">
    <property type="entry name" value="GLYCOSYLTRANSFERASE"/>
    <property type="match status" value="1"/>
</dbReference>
<accession>A0A8H2WB37</accession>
<reference evidence="3" key="1">
    <citation type="submission" date="2021-01" db="EMBL/GenBank/DDBJ databases">
        <authorList>
            <person name="Kaushik A."/>
        </authorList>
    </citation>
    <scope>NUCLEOTIDE SEQUENCE</scope>
    <source>
        <strain evidence="3">AG1-1A</strain>
    </source>
</reference>
<dbReference type="Gene3D" id="3.40.50.2000">
    <property type="entry name" value="Glycogen Phosphorylase B"/>
    <property type="match status" value="2"/>
</dbReference>
<dbReference type="SUPFAM" id="SSF53756">
    <property type="entry name" value="UDP-Glycosyltransferase/glycogen phosphorylase"/>
    <property type="match status" value="1"/>
</dbReference>
<organism evidence="3 4">
    <name type="scientific">Rhizoctonia solani</name>
    <dbReference type="NCBI Taxonomy" id="456999"/>
    <lineage>
        <taxon>Eukaryota</taxon>
        <taxon>Fungi</taxon>
        <taxon>Dikarya</taxon>
        <taxon>Basidiomycota</taxon>
        <taxon>Agaricomycotina</taxon>
        <taxon>Agaricomycetes</taxon>
        <taxon>Cantharellales</taxon>
        <taxon>Ceratobasidiaceae</taxon>
        <taxon>Rhizoctonia</taxon>
    </lineage>
</organism>
<proteinExistence type="inferred from homology"/>
<dbReference type="EMBL" id="CAJMWR010000224">
    <property type="protein sequence ID" value="CAE6357914.1"/>
    <property type="molecule type" value="Genomic_DNA"/>
</dbReference>
<comment type="similarity">
    <text evidence="1">Belongs to the UDP-glycosyltransferase family.</text>
</comment>
<dbReference type="Proteomes" id="UP000663840">
    <property type="component" value="Unassembled WGS sequence"/>
</dbReference>
<evidence type="ECO:0008006" key="5">
    <source>
        <dbReference type="Google" id="ProtNLM"/>
    </source>
</evidence>
<dbReference type="GO" id="GO:0035251">
    <property type="term" value="F:UDP-glucosyltransferase activity"/>
    <property type="evidence" value="ECO:0007669"/>
    <property type="project" value="TreeGrafter"/>
</dbReference>
<evidence type="ECO:0000313" key="4">
    <source>
        <dbReference type="Proteomes" id="UP000663840"/>
    </source>
</evidence>
<dbReference type="InterPro" id="IPR002213">
    <property type="entry name" value="UDP_glucos_trans"/>
</dbReference>
<dbReference type="AlphaFoldDB" id="A0A8H2WB37"/>
<name>A0A8H2WB37_9AGAM</name>
<sequence>MTASPLKHIVLIPGPAWGHLRPAMKISLRLVEKFPDLFISLFVCHIDVPKAVKYLESQTSTYSRRVQIVSTSKEEGAPPIQSDDVVGIILHLEQSFKLWISSELRQTTPIQIDGHLVNNPSLIIEDLFNGGVSLTCKDVHGLPIVVWWLMTAASLAIFTEHAGNENEIGILADLARLHTESAENLFDKATELYLQNVSDRLVCVPGLPAMHEWELQPHYVPFVAPFMVSMISRLVNFMKHVDTLLCGTTFEMEPTSAASLLATFTNPIKSFFIGPPVDLVSTHELDPSSPVTQFLDRAYTENGANSVVYVAFGTTWFPPSTSMSHVMAVIDEIPKAGFRLVFAISSENAKLYKSWIDQHIETGNAIFPEWTNQTAVLEHPAIHYFLSHGGWNSTTEALVRGVPMIFWPVSADQPINAIQIADTHDCGFELLQVRDGPAKSTAYRRDTRIEIVGTDEAVREEMIKVMELSKGPRGHHQRRKIRALGRVISRSLGPGGSADVGLEEFGKSLGLAIRD</sequence>
<comment type="caution">
    <text evidence="3">The sequence shown here is derived from an EMBL/GenBank/DDBJ whole genome shotgun (WGS) entry which is preliminary data.</text>
</comment>
<gene>
    <name evidence="3" type="ORF">RDB_LOCUS11614</name>
</gene>
<evidence type="ECO:0000313" key="3">
    <source>
        <dbReference type="EMBL" id="CAE6357914.1"/>
    </source>
</evidence>
<protein>
    <recommendedName>
        <fullName evidence="5">UDP-glycosyltransferase 74C1</fullName>
    </recommendedName>
</protein>